<dbReference type="Gene3D" id="3.40.50.620">
    <property type="entry name" value="HUPs"/>
    <property type="match status" value="1"/>
</dbReference>
<evidence type="ECO:0000256" key="7">
    <source>
        <dbReference type="ARBA" id="ARBA00023146"/>
    </source>
</evidence>
<evidence type="ECO:0000259" key="9">
    <source>
        <dbReference type="Pfam" id="PF00749"/>
    </source>
</evidence>
<evidence type="ECO:0000313" key="11">
    <source>
        <dbReference type="EMBL" id="PJA61793.1"/>
    </source>
</evidence>
<dbReference type="GO" id="GO:0005524">
    <property type="term" value="F:ATP binding"/>
    <property type="evidence" value="ECO:0007669"/>
    <property type="project" value="UniProtKB-UniRule"/>
</dbReference>
<dbReference type="PRINTS" id="PR00987">
    <property type="entry name" value="TRNASYNTHGLU"/>
</dbReference>
<feature type="short sequence motif" description="'HIGH' region" evidence="8">
    <location>
        <begin position="7"/>
        <end position="17"/>
    </location>
</feature>
<feature type="binding site" evidence="8">
    <location>
        <position position="250"/>
    </location>
    <ligand>
        <name>ATP</name>
        <dbReference type="ChEBI" id="CHEBI:30616"/>
    </ligand>
</feature>
<accession>A0A2M7YFP2</accession>
<dbReference type="Pfam" id="PF00749">
    <property type="entry name" value="tRNA-synt_1c"/>
    <property type="match status" value="1"/>
</dbReference>
<dbReference type="SUPFAM" id="SSF52374">
    <property type="entry name" value="Nucleotidylyl transferase"/>
    <property type="match status" value="1"/>
</dbReference>
<dbReference type="InterPro" id="IPR004527">
    <property type="entry name" value="Glu-tRNA-ligase_bac/mito"/>
</dbReference>
<dbReference type="PROSITE" id="PS00178">
    <property type="entry name" value="AA_TRNA_LIGASE_I"/>
    <property type="match status" value="1"/>
</dbReference>
<feature type="short sequence motif" description="'KMSKS' region" evidence="8">
    <location>
        <begin position="247"/>
        <end position="251"/>
    </location>
</feature>
<dbReference type="AlphaFoldDB" id="A0A2M7YFP2"/>
<dbReference type="Gene3D" id="1.10.8.70">
    <property type="entry name" value="Glutamate-tRNA synthetase, class I, anticodon-binding domain 1"/>
    <property type="match status" value="1"/>
</dbReference>
<reference evidence="12" key="1">
    <citation type="submission" date="2017-09" db="EMBL/GenBank/DDBJ databases">
        <title>Depth-based differentiation of microbial function through sediment-hosted aquifers and enrichment of novel symbionts in the deep terrestrial subsurface.</title>
        <authorList>
            <person name="Probst A.J."/>
            <person name="Ladd B."/>
            <person name="Jarett J.K."/>
            <person name="Geller-Mcgrath D.E."/>
            <person name="Sieber C.M.K."/>
            <person name="Emerson J.B."/>
            <person name="Anantharaman K."/>
            <person name="Thomas B.C."/>
            <person name="Malmstrom R."/>
            <person name="Stieglmeier M."/>
            <person name="Klingl A."/>
            <person name="Woyke T."/>
            <person name="Ryan C.M."/>
            <person name="Banfield J.F."/>
        </authorList>
    </citation>
    <scope>NUCLEOTIDE SEQUENCE [LARGE SCALE GENOMIC DNA]</scope>
</reference>
<dbReference type="InterPro" id="IPR020751">
    <property type="entry name" value="aa-tRNA-synth_I_codon-bd_sub2"/>
</dbReference>
<sequence>MRLRFAPSPTGYLHIGNARTALFNYLLAKKHQGRFILRIEDTDIARSKKEFEAGIIEDLRWLGLNWDEGPDKGGDFGPYRQSERLKTYQEFAEKLLKENKAYHCYCTKEELDQRNKELLARKESPRYDNRCRNLSDEQKKKYLEEGRKPVIRFKIPEKTIEVNDLIRGKVSFDTKLMGDFIIMKSDGKPAFNFAVVVDDILMRITTVIRGEDHLSNTPRHIMLFEALNSKIPEFAHMAMTMGPDGSRLSKRHGATSIREYRKLGMLPEALFNYLALLGWGSKKDQEIFTKEELIKEFSLERCKEGAAIFDPEKLTWMNGLYIRKKKPQELAKLSIPYLEEKGLREKEDYLIKVIALERERIKKLSEIPDLIEYFLVEKIKFSPEALLLSKKPEVKEILTSLKQELENLSDFSAASLEKIIREWTKNNGLKTKDVFHPLRVAITGRTIGPGLFETMEVLGKEKVIQRLMEVLC</sequence>
<name>A0A2M7YFP2_9BACT</name>
<comment type="caution">
    <text evidence="8">Lacks conserved residue(s) required for the propagation of feature annotation.</text>
</comment>
<dbReference type="Pfam" id="PF19269">
    <property type="entry name" value="Anticodon_2"/>
    <property type="match status" value="1"/>
</dbReference>
<dbReference type="InterPro" id="IPR001412">
    <property type="entry name" value="aa-tRNA-synth_I_CS"/>
</dbReference>
<evidence type="ECO:0000313" key="12">
    <source>
        <dbReference type="Proteomes" id="UP000229213"/>
    </source>
</evidence>
<dbReference type="HAMAP" id="MF_00022">
    <property type="entry name" value="Glu_tRNA_synth_type1"/>
    <property type="match status" value="1"/>
</dbReference>
<feature type="domain" description="Aminoacyl-tRNA synthetase class I anticodon-binding" evidence="10">
    <location>
        <begin position="329"/>
        <end position="470"/>
    </location>
</feature>
<comment type="subunit">
    <text evidence="8">Monomer.</text>
</comment>
<keyword evidence="7 8" id="KW-0030">Aminoacyl-tRNA synthetase</keyword>
<dbReference type="InterPro" id="IPR033910">
    <property type="entry name" value="GluRS_core"/>
</dbReference>
<evidence type="ECO:0000256" key="3">
    <source>
        <dbReference type="ARBA" id="ARBA00022598"/>
    </source>
</evidence>
<dbReference type="Gene3D" id="1.10.10.350">
    <property type="match status" value="1"/>
</dbReference>
<evidence type="ECO:0000259" key="10">
    <source>
        <dbReference type="Pfam" id="PF19269"/>
    </source>
</evidence>
<dbReference type="EC" id="6.1.1.17" evidence="8"/>
<keyword evidence="5 8" id="KW-0067">ATP-binding</keyword>
<dbReference type="GO" id="GO:0005829">
    <property type="term" value="C:cytosol"/>
    <property type="evidence" value="ECO:0007669"/>
    <property type="project" value="TreeGrafter"/>
</dbReference>
<dbReference type="EMBL" id="PFWI01000152">
    <property type="protein sequence ID" value="PJA61793.1"/>
    <property type="molecule type" value="Genomic_DNA"/>
</dbReference>
<organism evidence="11 12">
    <name type="scientific">bacterium (Candidatus Ratteibacteria) CG_4_9_14_3_um_filter_41_21</name>
    <dbReference type="NCBI Taxonomy" id="2014289"/>
    <lineage>
        <taxon>Bacteria</taxon>
        <taxon>Candidatus Ratteibacteria</taxon>
    </lineage>
</organism>
<dbReference type="GO" id="GO:0006424">
    <property type="term" value="P:glutamyl-tRNA aminoacylation"/>
    <property type="evidence" value="ECO:0007669"/>
    <property type="project" value="UniProtKB-UniRule"/>
</dbReference>
<protein>
    <recommendedName>
        <fullName evidence="8">Glutamate--tRNA ligase</fullName>
        <ecNumber evidence="8">6.1.1.17</ecNumber>
    </recommendedName>
    <alternativeName>
        <fullName evidence="8">Glutamyl-tRNA synthetase</fullName>
        <shortName evidence="8">GluRS</shortName>
    </alternativeName>
</protein>
<dbReference type="InterPro" id="IPR014729">
    <property type="entry name" value="Rossmann-like_a/b/a_fold"/>
</dbReference>
<keyword evidence="2 8" id="KW-0963">Cytoplasm</keyword>
<evidence type="ECO:0000256" key="8">
    <source>
        <dbReference type="HAMAP-Rule" id="MF_00022"/>
    </source>
</evidence>
<dbReference type="NCBIfam" id="NF004315">
    <property type="entry name" value="PRK05710.1-4"/>
    <property type="match status" value="1"/>
</dbReference>
<comment type="function">
    <text evidence="8">Catalyzes the attachment of glutamate to tRNA(Glu) in a two-step reaction: glutamate is first activated by ATP to form Glu-AMP and then transferred to the acceptor end of tRNA(Glu).</text>
</comment>
<dbReference type="GO" id="GO:0008270">
    <property type="term" value="F:zinc ion binding"/>
    <property type="evidence" value="ECO:0007669"/>
    <property type="project" value="InterPro"/>
</dbReference>
<comment type="subcellular location">
    <subcellularLocation>
        <location evidence="8">Cytoplasm</location>
    </subcellularLocation>
</comment>
<dbReference type="PANTHER" id="PTHR43311">
    <property type="entry name" value="GLUTAMATE--TRNA LIGASE"/>
    <property type="match status" value="1"/>
</dbReference>
<dbReference type="InterPro" id="IPR045462">
    <property type="entry name" value="aa-tRNA-synth_I_cd-bd"/>
</dbReference>
<dbReference type="NCBIfam" id="TIGR00464">
    <property type="entry name" value="gltX_bact"/>
    <property type="match status" value="1"/>
</dbReference>
<comment type="catalytic activity">
    <reaction evidence="8">
        <text>tRNA(Glu) + L-glutamate + ATP = L-glutamyl-tRNA(Glu) + AMP + diphosphate</text>
        <dbReference type="Rhea" id="RHEA:23540"/>
        <dbReference type="Rhea" id="RHEA-COMP:9663"/>
        <dbReference type="Rhea" id="RHEA-COMP:9680"/>
        <dbReference type="ChEBI" id="CHEBI:29985"/>
        <dbReference type="ChEBI" id="CHEBI:30616"/>
        <dbReference type="ChEBI" id="CHEBI:33019"/>
        <dbReference type="ChEBI" id="CHEBI:78442"/>
        <dbReference type="ChEBI" id="CHEBI:78520"/>
        <dbReference type="ChEBI" id="CHEBI:456215"/>
        <dbReference type="EC" id="6.1.1.17"/>
    </reaction>
</comment>
<dbReference type="GO" id="GO:0000049">
    <property type="term" value="F:tRNA binding"/>
    <property type="evidence" value="ECO:0007669"/>
    <property type="project" value="InterPro"/>
</dbReference>
<dbReference type="InterPro" id="IPR000924">
    <property type="entry name" value="Glu/Gln-tRNA-synth"/>
</dbReference>
<feature type="domain" description="Glutamyl/glutaminyl-tRNA synthetase class Ib catalytic" evidence="9">
    <location>
        <begin position="2"/>
        <end position="316"/>
    </location>
</feature>
<evidence type="ECO:0000256" key="1">
    <source>
        <dbReference type="ARBA" id="ARBA00007894"/>
    </source>
</evidence>
<keyword evidence="3 8" id="KW-0436">Ligase</keyword>
<evidence type="ECO:0000256" key="2">
    <source>
        <dbReference type="ARBA" id="ARBA00022490"/>
    </source>
</evidence>
<dbReference type="FunFam" id="3.40.50.620:FF:000045">
    <property type="entry name" value="Glutamate--tRNA ligase, mitochondrial"/>
    <property type="match status" value="1"/>
</dbReference>
<dbReference type="InterPro" id="IPR008925">
    <property type="entry name" value="aa_tRNA-synth_I_cd-bd_sf"/>
</dbReference>
<comment type="caution">
    <text evidence="11">The sequence shown here is derived from an EMBL/GenBank/DDBJ whole genome shotgun (WGS) entry which is preliminary data.</text>
</comment>
<keyword evidence="6 8" id="KW-0648">Protein biosynthesis</keyword>
<dbReference type="Proteomes" id="UP000229213">
    <property type="component" value="Unassembled WGS sequence"/>
</dbReference>
<dbReference type="SUPFAM" id="SSF48163">
    <property type="entry name" value="An anticodon-binding domain of class I aminoacyl-tRNA synthetases"/>
    <property type="match status" value="1"/>
</dbReference>
<dbReference type="InterPro" id="IPR020058">
    <property type="entry name" value="Glu/Gln-tRNA-synth_Ib_cat-dom"/>
</dbReference>
<comment type="similarity">
    <text evidence="1 8">Belongs to the class-I aminoacyl-tRNA synthetase family. Glutamate--tRNA ligase type 1 subfamily.</text>
</comment>
<dbReference type="InterPro" id="IPR049940">
    <property type="entry name" value="GluQ/Sye"/>
</dbReference>
<gene>
    <name evidence="8" type="primary">gltX</name>
    <name evidence="11" type="ORF">CO162_04425</name>
</gene>
<dbReference type="GO" id="GO:0004818">
    <property type="term" value="F:glutamate-tRNA ligase activity"/>
    <property type="evidence" value="ECO:0007669"/>
    <property type="project" value="UniProtKB-UniRule"/>
</dbReference>
<evidence type="ECO:0000256" key="5">
    <source>
        <dbReference type="ARBA" id="ARBA00022840"/>
    </source>
</evidence>
<dbReference type="CDD" id="cd00808">
    <property type="entry name" value="GluRS_core"/>
    <property type="match status" value="1"/>
</dbReference>
<keyword evidence="4 8" id="KW-0547">Nucleotide-binding</keyword>
<evidence type="ECO:0000256" key="6">
    <source>
        <dbReference type="ARBA" id="ARBA00022917"/>
    </source>
</evidence>
<evidence type="ECO:0000256" key="4">
    <source>
        <dbReference type="ARBA" id="ARBA00022741"/>
    </source>
</evidence>
<dbReference type="InterPro" id="IPR020752">
    <property type="entry name" value="Glu-tRNA-synth_I_codon-bd_sub1"/>
</dbReference>
<proteinExistence type="inferred from homology"/>
<dbReference type="PANTHER" id="PTHR43311:SF2">
    <property type="entry name" value="GLUTAMATE--TRNA LIGASE, MITOCHONDRIAL-RELATED"/>
    <property type="match status" value="1"/>
</dbReference>